<feature type="domain" description="Adenylyltransferase AadA C-terminal" evidence="5">
    <location>
        <begin position="145"/>
        <end position="242"/>
    </location>
</feature>
<evidence type="ECO:0000256" key="3">
    <source>
        <dbReference type="ARBA" id="ARBA00047831"/>
    </source>
</evidence>
<dbReference type="Gene3D" id="3.30.460.10">
    <property type="entry name" value="Beta Polymerase, domain 2"/>
    <property type="match status" value="1"/>
</dbReference>
<organism evidence="6 7">
    <name type="scientific">Luteipulveratus flavus</name>
    <dbReference type="NCBI Taxonomy" id="3031728"/>
    <lineage>
        <taxon>Bacteria</taxon>
        <taxon>Bacillati</taxon>
        <taxon>Actinomycetota</taxon>
        <taxon>Actinomycetes</taxon>
        <taxon>Micrococcales</taxon>
        <taxon>Dermacoccaceae</taxon>
        <taxon>Luteipulveratus</taxon>
    </lineage>
</organism>
<dbReference type="InterPro" id="IPR043519">
    <property type="entry name" value="NT_sf"/>
</dbReference>
<protein>
    <submittedName>
        <fullName evidence="6">Aminoglycoside adenylyltransferase family protein</fullName>
    </submittedName>
</protein>
<sequence length="253" mass="26986">MEPAVSQVLAHCDEHDPGGVLGVHLYGSAVAGGLRPDSDVDLLLLTERALTASERSALTQVLLDHSGRRARRTPGRPVELTCIVRSSVAPWAYPPMSDYQYGEWLRDEALAGDPLGPKPSPDLAVLLTQARADSVALRGAALSDVTADVPPADLRRAVLDSLDPLLADLDGDERNVLLTLARMVVTLESGRIVAKDVAAAEIGATLTEADRGTLDLARRAYLGEAHDDWTHRRTDARVTAAALAARIRAQTKG</sequence>
<dbReference type="Pfam" id="PF13427">
    <property type="entry name" value="AadA_C"/>
    <property type="match status" value="1"/>
</dbReference>
<dbReference type="Proteomes" id="UP001528912">
    <property type="component" value="Unassembled WGS sequence"/>
</dbReference>
<dbReference type="RefSeq" id="WP_277192970.1">
    <property type="nucleotide sequence ID" value="NZ_JAROAV010000038.1"/>
</dbReference>
<evidence type="ECO:0000256" key="1">
    <source>
        <dbReference type="ARBA" id="ARBA00022679"/>
    </source>
</evidence>
<dbReference type="NCBIfam" id="NF010309">
    <property type="entry name" value="PRK13746.1"/>
    <property type="match status" value="1"/>
</dbReference>
<evidence type="ECO:0000313" key="6">
    <source>
        <dbReference type="EMBL" id="MDF8265660.1"/>
    </source>
</evidence>
<dbReference type="Pfam" id="PF01909">
    <property type="entry name" value="NTP_transf_2"/>
    <property type="match status" value="1"/>
</dbReference>
<proteinExistence type="predicted"/>
<keyword evidence="6" id="KW-0548">Nucleotidyltransferase</keyword>
<comment type="catalytic activity">
    <reaction evidence="3">
        <text>spectinomycin + ATP = 9-O-adenylylspectinomycin + diphosphate</text>
        <dbReference type="Rhea" id="RHEA:63228"/>
        <dbReference type="ChEBI" id="CHEBI:30616"/>
        <dbReference type="ChEBI" id="CHEBI:33019"/>
        <dbReference type="ChEBI" id="CHEBI:146260"/>
        <dbReference type="ChEBI" id="CHEBI:146261"/>
    </reaction>
</comment>
<gene>
    <name evidence="6" type="ORF">P4R38_15550</name>
</gene>
<dbReference type="SUPFAM" id="SSF81301">
    <property type="entry name" value="Nucleotidyltransferase"/>
    <property type="match status" value="1"/>
</dbReference>
<keyword evidence="7" id="KW-1185">Reference proteome</keyword>
<dbReference type="InterPro" id="IPR024172">
    <property type="entry name" value="AadA/Aad9"/>
</dbReference>
<reference evidence="6 7" key="1">
    <citation type="submission" date="2023-03" db="EMBL/GenBank/DDBJ databases">
        <title>YIM 133296 draft genome.</title>
        <authorList>
            <person name="Xiong L."/>
        </authorList>
    </citation>
    <scope>NUCLEOTIDE SEQUENCE [LARGE SCALE GENOMIC DNA]</scope>
    <source>
        <strain evidence="6 7">YIM 133296</strain>
    </source>
</reference>
<accession>A0ABT6CA39</accession>
<keyword evidence="1" id="KW-0808">Transferase</keyword>
<dbReference type="InterPro" id="IPR025184">
    <property type="entry name" value="AadA_C"/>
</dbReference>
<name>A0ABT6CA39_9MICO</name>
<dbReference type="GO" id="GO:0016779">
    <property type="term" value="F:nucleotidyltransferase activity"/>
    <property type="evidence" value="ECO:0007669"/>
    <property type="project" value="UniProtKB-KW"/>
</dbReference>
<evidence type="ECO:0000313" key="7">
    <source>
        <dbReference type="Proteomes" id="UP001528912"/>
    </source>
</evidence>
<keyword evidence="2" id="KW-0046">Antibiotic resistance</keyword>
<evidence type="ECO:0000256" key="2">
    <source>
        <dbReference type="ARBA" id="ARBA00023251"/>
    </source>
</evidence>
<feature type="domain" description="Polymerase nucleotidyl transferase" evidence="4">
    <location>
        <begin position="7"/>
        <end position="51"/>
    </location>
</feature>
<evidence type="ECO:0000259" key="5">
    <source>
        <dbReference type="Pfam" id="PF13427"/>
    </source>
</evidence>
<dbReference type="EMBL" id="JAROAV010000038">
    <property type="protein sequence ID" value="MDF8265660.1"/>
    <property type="molecule type" value="Genomic_DNA"/>
</dbReference>
<dbReference type="CDD" id="cd05403">
    <property type="entry name" value="NT_KNTase_like"/>
    <property type="match status" value="1"/>
</dbReference>
<comment type="caution">
    <text evidence="6">The sequence shown here is derived from an EMBL/GenBank/DDBJ whole genome shotgun (WGS) entry which is preliminary data.</text>
</comment>
<dbReference type="PIRSF" id="PIRSF000819">
    <property type="entry name" value="Streptomycin_3-adenylyltransf"/>
    <property type="match status" value="1"/>
</dbReference>
<evidence type="ECO:0000259" key="4">
    <source>
        <dbReference type="Pfam" id="PF01909"/>
    </source>
</evidence>
<dbReference type="InterPro" id="IPR002934">
    <property type="entry name" value="Polymerase_NTP_transf_dom"/>
</dbReference>